<keyword evidence="7" id="KW-1185">Reference proteome</keyword>
<sequence length="377" mass="41928">MVTITLMKQNTYEETSLRQKIEDIFQFHFDKGNPIRPGDIILLKPNLLSASSPEKRITTDPAIVKTAAKAVLDRLGKPVIGDSPGLDRFPSVAEKTGMKAVADELGIPIVELTDPIPAPVSSSARFHRIDLARLALEADLIINLPKLKTHAQMLLTLGVKNLFGTVVGQQKASWHYNVGLNRDLFAELHLDIYQALPSSFTILDGIWCMEGHGPGNGTPRFLGLLAASEDAVNLDIAISRILHATPESFPLYRAAERRNLIVSSPCIFFTHDTPESFAFNDFDIPHLDSLHLIPAFLDIFSKRFLVSRPVQNPDLCIRCRKCEEICAAHAVILDSNGKLHFNYNKCIRCFCCQEVCPNNAIEFQKGALLKLMDSFKK</sequence>
<dbReference type="Proteomes" id="UP000002366">
    <property type="component" value="Chromosome"/>
</dbReference>
<protein>
    <recommendedName>
        <fullName evidence="5">4Fe-4S ferredoxin-type domain-containing protein</fullName>
    </recommendedName>
</protein>
<dbReference type="OrthoDB" id="9807879at2"/>
<evidence type="ECO:0000313" key="7">
    <source>
        <dbReference type="Proteomes" id="UP000002366"/>
    </source>
</evidence>
<dbReference type="RefSeq" id="WP_013048930.1">
    <property type="nucleotide sequence ID" value="NC_014011.1"/>
</dbReference>
<dbReference type="InterPro" id="IPR017896">
    <property type="entry name" value="4Fe4S_Fe-S-bd"/>
</dbReference>
<dbReference type="InterPro" id="IPR050157">
    <property type="entry name" value="PSI_iron-sulfur_center"/>
</dbReference>
<dbReference type="InterPro" id="IPR007160">
    <property type="entry name" value="DUF362"/>
</dbReference>
<dbReference type="SUPFAM" id="SSF54862">
    <property type="entry name" value="4Fe-4S ferredoxins"/>
    <property type="match status" value="1"/>
</dbReference>
<dbReference type="GO" id="GO:0046872">
    <property type="term" value="F:metal ion binding"/>
    <property type="evidence" value="ECO:0007669"/>
    <property type="project" value="UniProtKB-KW"/>
</dbReference>
<dbReference type="EMBL" id="CP001997">
    <property type="protein sequence ID" value="ADE57667.1"/>
    <property type="molecule type" value="Genomic_DNA"/>
</dbReference>
<keyword evidence="3" id="KW-0408">Iron</keyword>
<dbReference type="AlphaFoldDB" id="D5EGI5"/>
<dbReference type="eggNOG" id="COG1145">
    <property type="taxonomic scope" value="Bacteria"/>
</dbReference>
<dbReference type="KEGG" id="aco:Amico_1550"/>
<gene>
    <name evidence="6" type="ordered locus">Amico_1550</name>
</gene>
<dbReference type="HOGENOM" id="CLU_058393_1_0_0"/>
<evidence type="ECO:0000313" key="6">
    <source>
        <dbReference type="EMBL" id="ADE57667.1"/>
    </source>
</evidence>
<evidence type="ECO:0000256" key="4">
    <source>
        <dbReference type="ARBA" id="ARBA00023014"/>
    </source>
</evidence>
<dbReference type="PROSITE" id="PS51379">
    <property type="entry name" value="4FE4S_FER_2"/>
    <property type="match status" value="2"/>
</dbReference>
<dbReference type="PROSITE" id="PS00198">
    <property type="entry name" value="4FE4S_FER_1"/>
    <property type="match status" value="1"/>
</dbReference>
<organism evidence="6 7">
    <name type="scientific">Aminobacterium colombiense (strain DSM 12261 / ALA-1)</name>
    <dbReference type="NCBI Taxonomy" id="572547"/>
    <lineage>
        <taxon>Bacteria</taxon>
        <taxon>Thermotogati</taxon>
        <taxon>Synergistota</taxon>
        <taxon>Synergistia</taxon>
        <taxon>Synergistales</taxon>
        <taxon>Aminobacteriaceae</taxon>
        <taxon>Aminobacterium</taxon>
    </lineage>
</organism>
<evidence type="ECO:0000256" key="3">
    <source>
        <dbReference type="ARBA" id="ARBA00023004"/>
    </source>
</evidence>
<feature type="domain" description="4Fe-4S ferredoxin-type" evidence="5">
    <location>
        <begin position="307"/>
        <end position="336"/>
    </location>
</feature>
<dbReference type="eggNOG" id="COG2006">
    <property type="taxonomic scope" value="Bacteria"/>
</dbReference>
<proteinExistence type="predicted"/>
<dbReference type="GO" id="GO:0051539">
    <property type="term" value="F:4 iron, 4 sulfur cluster binding"/>
    <property type="evidence" value="ECO:0007669"/>
    <property type="project" value="UniProtKB-KW"/>
</dbReference>
<dbReference type="InterPro" id="IPR017900">
    <property type="entry name" value="4Fe4S_Fe_S_CS"/>
</dbReference>
<dbReference type="Pfam" id="PF04015">
    <property type="entry name" value="DUF362"/>
    <property type="match status" value="1"/>
</dbReference>
<dbReference type="Gene3D" id="3.30.70.20">
    <property type="match status" value="1"/>
</dbReference>
<keyword evidence="1" id="KW-0004">4Fe-4S</keyword>
<evidence type="ECO:0000259" key="5">
    <source>
        <dbReference type="PROSITE" id="PS51379"/>
    </source>
</evidence>
<evidence type="ECO:0000256" key="1">
    <source>
        <dbReference type="ARBA" id="ARBA00022485"/>
    </source>
</evidence>
<keyword evidence="2" id="KW-0479">Metal-binding</keyword>
<feature type="domain" description="4Fe-4S ferredoxin-type" evidence="5">
    <location>
        <begin position="337"/>
        <end position="366"/>
    </location>
</feature>
<name>D5EGI5_AMICL</name>
<dbReference type="PANTHER" id="PTHR24960">
    <property type="entry name" value="PHOTOSYSTEM I IRON-SULFUR CENTER-RELATED"/>
    <property type="match status" value="1"/>
</dbReference>
<accession>D5EGI5</accession>
<dbReference type="Pfam" id="PF13237">
    <property type="entry name" value="Fer4_10"/>
    <property type="match status" value="1"/>
</dbReference>
<reference evidence="6 7" key="1">
    <citation type="journal article" date="2010" name="Stand. Genomic Sci.">
        <title>Complete genome sequence of Aminobacterium colombiense type strain (ALA-1).</title>
        <authorList>
            <person name="Chertkov O."/>
            <person name="Sikorski J."/>
            <person name="Brambilla E."/>
            <person name="Lapidus A."/>
            <person name="Copeland A."/>
            <person name="Glavina Del Rio T."/>
            <person name="Nolan M."/>
            <person name="Lucas S."/>
            <person name="Tice H."/>
            <person name="Cheng J.F."/>
            <person name="Han C."/>
            <person name="Detter J.C."/>
            <person name="Bruce D."/>
            <person name="Tapia R."/>
            <person name="Goodwin L."/>
            <person name="Pitluck S."/>
            <person name="Liolios K."/>
            <person name="Ivanova N."/>
            <person name="Mavromatis K."/>
            <person name="Ovchinnikova G."/>
            <person name="Pati A."/>
            <person name="Chen A."/>
            <person name="Palaniappan K."/>
            <person name="Land M."/>
            <person name="Hauser L."/>
            <person name="Chang Y.J."/>
            <person name="Jeffries C.D."/>
            <person name="Spring S."/>
            <person name="Rohde M."/>
            <person name="Goker M."/>
            <person name="Bristow J."/>
            <person name="Eisen J.A."/>
            <person name="Markowitz V."/>
            <person name="Hugenholtz P."/>
            <person name="Kyrpides N.C."/>
            <person name="Klenk H.P."/>
        </authorList>
    </citation>
    <scope>NUCLEOTIDE SEQUENCE [LARGE SCALE GENOMIC DNA]</scope>
    <source>
        <strain evidence="7">DSM 12261 / ALA-1</strain>
    </source>
</reference>
<evidence type="ECO:0000256" key="2">
    <source>
        <dbReference type="ARBA" id="ARBA00022723"/>
    </source>
</evidence>
<dbReference type="STRING" id="572547.Amico_1550"/>
<keyword evidence="4" id="KW-0411">Iron-sulfur</keyword>
<dbReference type="PANTHER" id="PTHR24960:SF76">
    <property type="entry name" value="4FE-4S FERREDOXIN-TYPE DOMAIN-CONTAINING PROTEIN"/>
    <property type="match status" value="1"/>
</dbReference>